<dbReference type="AlphaFoldDB" id="A0A0V1K463"/>
<dbReference type="PANTHER" id="PTHR24366:SF96">
    <property type="entry name" value="LEUCINE RICH REPEAT CONTAINING 53"/>
    <property type="match status" value="1"/>
</dbReference>
<organism evidence="4 5">
    <name type="scientific">Trichinella pseudospiralis</name>
    <name type="common">Parasitic roundworm</name>
    <dbReference type="NCBI Taxonomy" id="6337"/>
    <lineage>
        <taxon>Eukaryota</taxon>
        <taxon>Metazoa</taxon>
        <taxon>Ecdysozoa</taxon>
        <taxon>Nematoda</taxon>
        <taxon>Enoplea</taxon>
        <taxon>Dorylaimia</taxon>
        <taxon>Trichinellida</taxon>
        <taxon>Trichinellidae</taxon>
        <taxon>Trichinella</taxon>
    </lineage>
</organism>
<dbReference type="Gene3D" id="3.80.10.10">
    <property type="entry name" value="Ribonuclease Inhibitor"/>
    <property type="match status" value="2"/>
</dbReference>
<dbReference type="SMART" id="SM00369">
    <property type="entry name" value="LRR_TYP"/>
    <property type="match status" value="9"/>
</dbReference>
<dbReference type="Pfam" id="PF13855">
    <property type="entry name" value="LRR_8"/>
    <property type="match status" value="3"/>
</dbReference>
<dbReference type="InterPro" id="IPR032675">
    <property type="entry name" value="LRR_dom_sf"/>
</dbReference>
<dbReference type="PRINTS" id="PR00019">
    <property type="entry name" value="LEURICHRPT"/>
</dbReference>
<dbReference type="PANTHER" id="PTHR24366">
    <property type="entry name" value="IG(IMMUNOGLOBULIN) AND LRR(LEUCINE RICH REPEAT) DOMAINS"/>
    <property type="match status" value="1"/>
</dbReference>
<evidence type="ECO:0000313" key="4">
    <source>
        <dbReference type="EMBL" id="KRZ42035.1"/>
    </source>
</evidence>
<dbReference type="PROSITE" id="PS51450">
    <property type="entry name" value="LRR"/>
    <property type="match status" value="5"/>
</dbReference>
<gene>
    <name evidence="4" type="primary">Lrrc15</name>
    <name evidence="4" type="ORF">T4C_5420</name>
</gene>
<dbReference type="SUPFAM" id="SSF52058">
    <property type="entry name" value="L domain-like"/>
    <property type="match status" value="1"/>
</dbReference>
<comment type="caution">
    <text evidence="4">The sequence shown here is derived from an EMBL/GenBank/DDBJ whole genome shotgun (WGS) entry which is preliminary data.</text>
</comment>
<protein>
    <submittedName>
        <fullName evidence="4">Leucine-rich repeat-containing protein 15</fullName>
    </submittedName>
</protein>
<dbReference type="EMBL" id="JYDV01000017">
    <property type="protein sequence ID" value="KRZ42035.1"/>
    <property type="molecule type" value="Genomic_DNA"/>
</dbReference>
<evidence type="ECO:0000313" key="5">
    <source>
        <dbReference type="Proteomes" id="UP000054826"/>
    </source>
</evidence>
<feature type="region of interest" description="Disordered" evidence="3">
    <location>
        <begin position="618"/>
        <end position="641"/>
    </location>
</feature>
<dbReference type="Proteomes" id="UP000054826">
    <property type="component" value="Unassembled WGS sequence"/>
</dbReference>
<reference evidence="4 5" key="1">
    <citation type="submission" date="2015-01" db="EMBL/GenBank/DDBJ databases">
        <title>Evolution of Trichinella species and genotypes.</title>
        <authorList>
            <person name="Korhonen P.K."/>
            <person name="Edoardo P."/>
            <person name="Giuseppe L.R."/>
            <person name="Gasser R.B."/>
        </authorList>
    </citation>
    <scope>NUCLEOTIDE SEQUENCE [LARGE SCALE GENOMIC DNA]</scope>
    <source>
        <strain evidence="4">ISS176</strain>
    </source>
</reference>
<name>A0A0V1K463_TRIPS</name>
<keyword evidence="2" id="KW-0677">Repeat</keyword>
<dbReference type="InterPro" id="IPR001611">
    <property type="entry name" value="Leu-rich_rpt"/>
</dbReference>
<proteinExistence type="predicted"/>
<accession>A0A0V1K463</accession>
<evidence type="ECO:0000256" key="3">
    <source>
        <dbReference type="SAM" id="MobiDB-lite"/>
    </source>
</evidence>
<keyword evidence="1" id="KW-0433">Leucine-rich repeat</keyword>
<evidence type="ECO:0000256" key="2">
    <source>
        <dbReference type="ARBA" id="ARBA00022737"/>
    </source>
</evidence>
<dbReference type="InterPro" id="IPR003591">
    <property type="entry name" value="Leu-rich_rpt_typical-subtyp"/>
</dbReference>
<sequence length="666" mass="74480">MVIGGERKSNCKVDKVTSGGGEKVEIEQGRPMHRRQLKSVGVHGQRTGIAEVDCVFSSTILHILNFLPKMILFQTGQLEEGVVRCWCASLFGLQMKHNPDMTNGHPGKCQPLTAHSNNEECPIRTPCFCMQRDQINEESLKNATRPILVTCNQAGQLSDVLTALAVMRGSNLPLQSVHIVGIRATNMPAHAFDGLDITELAIRRAGLKTLHQSTFDHTLLETLITLDLSDNELESVPTNALAKLRQLRRLRLSNNRIGQLPMDTFVGFLSRSRIHSLNLAGNSMTNFAALATAALDQLEQLSLENNNLTEIPYQCLSRHRATLNNLNLASNQISSLKPNSFDLPQLRSLSLENNPIHELGIHGFTGLPHLLHLYISGTRLHSFEAEAFCPIYDLNYLSIGATAIVQLPAQALRCLKNLLRLEMTNGILKTIETGVFQLAPNLRAIILANNRLKTIDQNTFAGLDHVYSIDLSRNQLQSVANFAFSSLKSLRHLDLSYNALQTLQPNTFEFSFNPELVDMNVIYLCGNFGIWPKYGKVENGLMNNAELQSPPCNYWKCDVQLDWFRRWLREHIDVVVDRPDCPAVCSEPPQLRAWPVRFLNPPPEIAGGEYSPGFLPPTMEPDDSELAESIQRSYNPRSPYRQPASSVLQMITGTVPRVLKRVYQSQ</sequence>
<evidence type="ECO:0000256" key="1">
    <source>
        <dbReference type="ARBA" id="ARBA00022614"/>
    </source>
</evidence>